<organism evidence="1 2">
    <name type="scientific">Mucilaginibacter gracilis</name>
    <dbReference type="NCBI Taxonomy" id="423350"/>
    <lineage>
        <taxon>Bacteria</taxon>
        <taxon>Pseudomonadati</taxon>
        <taxon>Bacteroidota</taxon>
        <taxon>Sphingobacteriia</taxon>
        <taxon>Sphingobacteriales</taxon>
        <taxon>Sphingobacteriaceae</taxon>
        <taxon>Mucilaginibacter</taxon>
    </lineage>
</organism>
<protein>
    <submittedName>
        <fullName evidence="1">Uncharacterized protein</fullName>
    </submittedName>
</protein>
<dbReference type="Proteomes" id="UP000268007">
    <property type="component" value="Unassembled WGS sequence"/>
</dbReference>
<dbReference type="AlphaFoldDB" id="A0A495J095"/>
<proteinExistence type="predicted"/>
<comment type="caution">
    <text evidence="1">The sequence shown here is derived from an EMBL/GenBank/DDBJ whole genome shotgun (WGS) entry which is preliminary data.</text>
</comment>
<evidence type="ECO:0000313" key="1">
    <source>
        <dbReference type="EMBL" id="RKR82051.1"/>
    </source>
</evidence>
<dbReference type="EMBL" id="RBKU01000001">
    <property type="protein sequence ID" value="RKR82051.1"/>
    <property type="molecule type" value="Genomic_DNA"/>
</dbReference>
<keyword evidence="2" id="KW-1185">Reference proteome</keyword>
<sequence length="53" mass="5856">MNTSNISKHNKAIVAAFLITCLVFFFHVCKAGFKIDVHVAGCKINLKAYLVLC</sequence>
<gene>
    <name evidence="1" type="ORF">BDD43_2218</name>
</gene>
<reference evidence="1 2" key="1">
    <citation type="submission" date="2018-10" db="EMBL/GenBank/DDBJ databases">
        <title>Genomic Encyclopedia of Archaeal and Bacterial Type Strains, Phase II (KMG-II): from individual species to whole genera.</title>
        <authorList>
            <person name="Goeker M."/>
        </authorList>
    </citation>
    <scope>NUCLEOTIDE SEQUENCE [LARGE SCALE GENOMIC DNA]</scope>
    <source>
        <strain evidence="1 2">DSM 18602</strain>
    </source>
</reference>
<evidence type="ECO:0000313" key="2">
    <source>
        <dbReference type="Proteomes" id="UP000268007"/>
    </source>
</evidence>
<accession>A0A495J095</accession>
<name>A0A495J095_9SPHI</name>